<sequence length="110" mass="12916">MERFRKYMGKEISPENLKDTERINYLGITCTYLPDPPEDFDEFEFSMDFNEQENIVITVAIESGKVKRVMFSAADKENPHEIRSLTPSQIEELLLNKGDQLVQFFEFITK</sequence>
<dbReference type="RefSeq" id="WP_072870953.1">
    <property type="nucleotide sequence ID" value="NZ_FQZM01000048.1"/>
</dbReference>
<gene>
    <name evidence="1" type="ORF">SAMN02745219_03085</name>
</gene>
<accession>A0A1M6L8G8</accession>
<dbReference type="AlphaFoldDB" id="A0A1M6L8G8"/>
<evidence type="ECO:0000313" key="1">
    <source>
        <dbReference type="EMBL" id="SHJ67507.1"/>
    </source>
</evidence>
<dbReference type="OrthoDB" id="2112244at2"/>
<reference evidence="2" key="1">
    <citation type="submission" date="2016-11" db="EMBL/GenBank/DDBJ databases">
        <authorList>
            <person name="Varghese N."/>
            <person name="Submissions S."/>
        </authorList>
    </citation>
    <scope>NUCLEOTIDE SEQUENCE [LARGE SCALE GENOMIC DNA]</scope>
    <source>
        <strain evidence="2">DSM 16057</strain>
    </source>
</reference>
<keyword evidence="2" id="KW-1185">Reference proteome</keyword>
<protein>
    <submittedName>
        <fullName evidence="1">Uncharacterized protein</fullName>
    </submittedName>
</protein>
<name>A0A1M6L8G8_9FIRM</name>
<proteinExistence type="predicted"/>
<evidence type="ECO:0000313" key="2">
    <source>
        <dbReference type="Proteomes" id="UP000184529"/>
    </source>
</evidence>
<organism evidence="1 2">
    <name type="scientific">Desulfofundulus thermosubterraneus DSM 16057</name>
    <dbReference type="NCBI Taxonomy" id="1121432"/>
    <lineage>
        <taxon>Bacteria</taxon>
        <taxon>Bacillati</taxon>
        <taxon>Bacillota</taxon>
        <taxon>Clostridia</taxon>
        <taxon>Eubacteriales</taxon>
        <taxon>Peptococcaceae</taxon>
        <taxon>Desulfofundulus</taxon>
    </lineage>
</organism>
<dbReference type="EMBL" id="FQZM01000048">
    <property type="protein sequence ID" value="SHJ67507.1"/>
    <property type="molecule type" value="Genomic_DNA"/>
</dbReference>
<dbReference type="Proteomes" id="UP000184529">
    <property type="component" value="Unassembled WGS sequence"/>
</dbReference>